<protein>
    <submittedName>
        <fullName evidence="3">Fumarylacetoacetate (FAA) hydrolase</fullName>
    </submittedName>
</protein>
<dbReference type="GO" id="GO:0016787">
    <property type="term" value="F:hydrolase activity"/>
    <property type="evidence" value="ECO:0007669"/>
    <property type="project" value="UniProtKB-KW"/>
</dbReference>
<dbReference type="Proteomes" id="UP000013026">
    <property type="component" value="Chromosome"/>
</dbReference>
<evidence type="ECO:0000313" key="3">
    <source>
        <dbReference type="EMBL" id="AGK05250.1"/>
    </source>
</evidence>
<dbReference type="KEGG" id="mre:K649_09790"/>
<name>D3PMJ4_MEIRD</name>
<dbReference type="AlphaFoldDB" id="D3PMJ4"/>
<evidence type="ECO:0000313" key="2">
    <source>
        <dbReference type="EMBL" id="ADD29300.1"/>
    </source>
</evidence>
<dbReference type="RefSeq" id="WP_013014798.1">
    <property type="nucleotide sequence ID" value="NC_013946.1"/>
</dbReference>
<dbReference type="PANTHER" id="PTHR43211">
    <property type="entry name" value="FUMARYLACETOACETATE HYDROLASE"/>
    <property type="match status" value="1"/>
</dbReference>
<dbReference type="PANTHER" id="PTHR43211:SF1">
    <property type="entry name" value="BLL6422 PROTEIN"/>
    <property type="match status" value="1"/>
</dbReference>
<reference evidence="3" key="2">
    <citation type="submission" date="2013-04" db="EMBL/GenBank/DDBJ databases">
        <title>Non-Hybrid, Finished Microbial Genome Assemblies from Long-Read SMRT Sequencing Data.</title>
        <authorList>
            <person name="Klammer A."/>
            <person name="Drake J."/>
            <person name="Heiner C."/>
            <person name="Clum A."/>
            <person name="Copeland A."/>
            <person name="Huddleston J."/>
            <person name="Eichler E."/>
            <person name="Turner S.W."/>
        </authorList>
    </citation>
    <scope>NUCLEOTIDE SEQUENCE</scope>
    <source>
        <strain evidence="3">DSM 1279</strain>
    </source>
</reference>
<dbReference type="EMBL" id="CP005385">
    <property type="protein sequence ID" value="AGK05250.1"/>
    <property type="molecule type" value="Genomic_DNA"/>
</dbReference>
<evidence type="ECO:0000313" key="4">
    <source>
        <dbReference type="Proteomes" id="UP000006655"/>
    </source>
</evidence>
<dbReference type="SUPFAM" id="SSF56529">
    <property type="entry name" value="FAH"/>
    <property type="match status" value="1"/>
</dbReference>
<sequence length="334" mass="35963">MKIARLRYPSPDGPEVRIVVEALGHPGRWVDVRTTARRAFERRGATAGAALQLACTLVPGSLSRALENGEAFLEALAQAAADTSGETLAAEGGQFVAPIDPSLYRDFLSFEVHFTNAARLNNHGVSPVLYEIPIGYMGNALSFIGPDEEVPWPFYAQERMDYELELGIVIARGGRDIQPERAREHILGLTILNDFSARDIQLREMQGRLGPSKGKHFCNAVGPVIVTLDELPAGGLQMSARVNGEVWSSGNSGSMLWSLEELVAWASAGEPLPAGALLGSGTVGFGCGMELQKYPQPGDLIELEVEGIGVLRNRLGQRPAQGWLPSPKTPTIQV</sequence>
<keyword evidence="3" id="KW-0378">Hydrolase</keyword>
<dbReference type="STRING" id="504728.K649_09790"/>
<feature type="domain" description="Fumarylacetoacetase-like C-terminal" evidence="1">
    <location>
        <begin position="110"/>
        <end position="315"/>
    </location>
</feature>
<dbReference type="EMBL" id="CP001743">
    <property type="protein sequence ID" value="ADD29300.1"/>
    <property type="molecule type" value="Genomic_DNA"/>
</dbReference>
<gene>
    <name evidence="2" type="ordered locus">Mrub_2550</name>
    <name evidence="3" type="ORF">K649_09790</name>
</gene>
<reference evidence="2 4" key="1">
    <citation type="journal article" date="2010" name="Stand. Genomic Sci.">
        <title>Complete genome sequence of Meiothermus ruber type strain (21).</title>
        <authorList>
            <person name="Tindall B.J."/>
            <person name="Sikorski J."/>
            <person name="Lucas S."/>
            <person name="Goltsman E."/>
            <person name="Copeland A."/>
            <person name="Glavina Del Rio T."/>
            <person name="Nolan M."/>
            <person name="Tice H."/>
            <person name="Cheng J.F."/>
            <person name="Han C."/>
            <person name="Pitluck S."/>
            <person name="Liolios K."/>
            <person name="Ivanova N."/>
            <person name="Mavromatis K."/>
            <person name="Ovchinnikova G."/>
            <person name="Pati A."/>
            <person name="Fahnrich R."/>
            <person name="Goodwin L."/>
            <person name="Chen A."/>
            <person name="Palaniappan K."/>
            <person name="Land M."/>
            <person name="Hauser L."/>
            <person name="Chang Y.J."/>
            <person name="Jeffries C.D."/>
            <person name="Rohde M."/>
            <person name="Goker M."/>
            <person name="Woyke T."/>
            <person name="Bristow J."/>
            <person name="Eisen J.A."/>
            <person name="Markowitz V."/>
            <person name="Hugenholtz P."/>
            <person name="Kyrpides N.C."/>
            <person name="Klenk H.P."/>
            <person name="Lapidus A."/>
        </authorList>
    </citation>
    <scope>NUCLEOTIDE SEQUENCE [LARGE SCALE GENOMIC DNA]</scope>
    <source>
        <strain evidence="4">ATCC 35948 / DSM 1279 / VKM B-1258 / 21</strain>
        <strain evidence="2">DSM 1279</strain>
    </source>
</reference>
<accession>D3PMJ4</accession>
<dbReference type="OrthoDB" id="9805307at2"/>
<dbReference type="InterPro" id="IPR036663">
    <property type="entry name" value="Fumarylacetoacetase_C_sf"/>
</dbReference>
<organism evidence="3 5">
    <name type="scientific">Meiothermus ruber (strain ATCC 35948 / DSM 1279 / VKM B-1258 / 21)</name>
    <name type="common">Thermus ruber</name>
    <dbReference type="NCBI Taxonomy" id="504728"/>
    <lineage>
        <taxon>Bacteria</taxon>
        <taxon>Thermotogati</taxon>
        <taxon>Deinococcota</taxon>
        <taxon>Deinococci</taxon>
        <taxon>Thermales</taxon>
        <taxon>Thermaceae</taxon>
        <taxon>Meiothermus</taxon>
    </lineage>
</organism>
<evidence type="ECO:0000259" key="1">
    <source>
        <dbReference type="Pfam" id="PF01557"/>
    </source>
</evidence>
<dbReference type="PATRIC" id="fig|504728.9.peg.2018"/>
<proteinExistence type="predicted"/>
<dbReference type="Pfam" id="PF01557">
    <property type="entry name" value="FAA_hydrolase"/>
    <property type="match status" value="1"/>
</dbReference>
<dbReference type="InterPro" id="IPR011234">
    <property type="entry name" value="Fumarylacetoacetase-like_C"/>
</dbReference>
<dbReference type="Gene3D" id="3.90.850.10">
    <property type="entry name" value="Fumarylacetoacetase-like, C-terminal domain"/>
    <property type="match status" value="1"/>
</dbReference>
<evidence type="ECO:0000313" key="5">
    <source>
        <dbReference type="Proteomes" id="UP000013026"/>
    </source>
</evidence>
<dbReference type="Proteomes" id="UP000006655">
    <property type="component" value="Chromosome"/>
</dbReference>
<dbReference type="eggNOG" id="COG0179">
    <property type="taxonomic scope" value="Bacteria"/>
</dbReference>
<reference evidence="3 5" key="3">
    <citation type="submission" date="2013-04" db="EMBL/GenBank/DDBJ databases">
        <authorList>
            <person name="Chin J."/>
            <person name="Alexander D.H."/>
            <person name="Marks P."/>
            <person name="Korlach J."/>
            <person name="Clum A."/>
            <person name="Copeland A."/>
        </authorList>
    </citation>
    <scope>NUCLEOTIDE SEQUENCE [LARGE SCALE GENOMIC DNA]</scope>
    <source>
        <strain evidence="5">ATCC 35948 / DSM 1279 / VKM B-1258 / 21</strain>
        <strain evidence="3">DSM 1279</strain>
    </source>
</reference>
<dbReference type="KEGG" id="mrb:Mrub_2550"/>
<keyword evidence="4" id="KW-1185">Reference proteome</keyword>